<dbReference type="GO" id="GO:0043565">
    <property type="term" value="F:sequence-specific DNA binding"/>
    <property type="evidence" value="ECO:0007669"/>
    <property type="project" value="InterPro"/>
</dbReference>
<evidence type="ECO:0000256" key="2">
    <source>
        <dbReference type="ARBA" id="ARBA00023125"/>
    </source>
</evidence>
<evidence type="ECO:0000256" key="1">
    <source>
        <dbReference type="ARBA" id="ARBA00023015"/>
    </source>
</evidence>
<accession>A0A918BVG8</accession>
<dbReference type="Pfam" id="PF02311">
    <property type="entry name" value="AraC_binding"/>
    <property type="match status" value="1"/>
</dbReference>
<dbReference type="InterPro" id="IPR018062">
    <property type="entry name" value="HTH_AraC-typ_CS"/>
</dbReference>
<dbReference type="PANTHER" id="PTHR46796:SF2">
    <property type="entry name" value="TRANSCRIPTIONAL REGULATORY PROTEIN"/>
    <property type="match status" value="1"/>
</dbReference>
<dbReference type="InterPro" id="IPR018060">
    <property type="entry name" value="HTH_AraC"/>
</dbReference>
<keyword evidence="7" id="KW-1185">Reference proteome</keyword>
<evidence type="ECO:0000256" key="4">
    <source>
        <dbReference type="ARBA" id="ARBA00023163"/>
    </source>
</evidence>
<dbReference type="InterPro" id="IPR003313">
    <property type="entry name" value="AraC-bd"/>
</dbReference>
<dbReference type="RefSeq" id="WP_189087523.1">
    <property type="nucleotide sequence ID" value="NZ_BMQL01000001.1"/>
</dbReference>
<reference evidence="6" key="1">
    <citation type="journal article" date="2014" name="Int. J. Syst. Evol. Microbiol.">
        <title>Complete genome sequence of Corynebacterium casei LMG S-19264T (=DSM 44701T), isolated from a smear-ripened cheese.</title>
        <authorList>
            <consortium name="US DOE Joint Genome Institute (JGI-PGF)"/>
            <person name="Walter F."/>
            <person name="Albersmeier A."/>
            <person name="Kalinowski J."/>
            <person name="Ruckert C."/>
        </authorList>
    </citation>
    <scope>NUCLEOTIDE SEQUENCE</scope>
    <source>
        <strain evidence="6">JCM 31311</strain>
    </source>
</reference>
<dbReference type="AlphaFoldDB" id="A0A918BVG8"/>
<comment type="caution">
    <text evidence="6">The sequence shown here is derived from an EMBL/GenBank/DDBJ whole genome shotgun (WGS) entry which is preliminary data.</text>
</comment>
<keyword evidence="3" id="KW-0010">Activator</keyword>
<name>A0A918BVG8_9DEIO</name>
<keyword evidence="2" id="KW-0238">DNA-binding</keyword>
<dbReference type="Pfam" id="PF12833">
    <property type="entry name" value="HTH_18"/>
    <property type="match status" value="1"/>
</dbReference>
<dbReference type="InterPro" id="IPR037923">
    <property type="entry name" value="HTH-like"/>
</dbReference>
<dbReference type="Gene3D" id="1.10.10.60">
    <property type="entry name" value="Homeodomain-like"/>
    <property type="match status" value="2"/>
</dbReference>
<dbReference type="PROSITE" id="PS00041">
    <property type="entry name" value="HTH_ARAC_FAMILY_1"/>
    <property type="match status" value="1"/>
</dbReference>
<dbReference type="Proteomes" id="UP000603865">
    <property type="component" value="Unassembled WGS sequence"/>
</dbReference>
<dbReference type="PANTHER" id="PTHR46796">
    <property type="entry name" value="HTH-TYPE TRANSCRIPTIONAL ACTIVATOR RHAS-RELATED"/>
    <property type="match status" value="1"/>
</dbReference>
<dbReference type="GO" id="GO:0003700">
    <property type="term" value="F:DNA-binding transcription factor activity"/>
    <property type="evidence" value="ECO:0007669"/>
    <property type="project" value="InterPro"/>
</dbReference>
<sequence>MAEQARFWVAHDLQHTDALRATYIRHAFRPHAHPEYAIGIIEHGAQSVQFRTSREVLPAGTLALINPGEVHTGHAQTEQGWTYRMLYPSETLVASVLPGLTLPWFKEATVFDGELFQMFQTLHRVLEDPQGSVLERQSRWAVFMSVLAQRHAAQRAPLLAGAEHAPRAVELARQRLEAAVQSGAAVSLEELAGAAGLPVLRLLRAFRAATGLPPHAYQTLLRVQRARSLLRGGVPLTEAALLAGFYDQSHLGKQFKQVYGLSPGQYARGTGTPAAFSPPSAAKTS</sequence>
<proteinExistence type="predicted"/>
<dbReference type="SUPFAM" id="SSF46689">
    <property type="entry name" value="Homeodomain-like"/>
    <property type="match status" value="1"/>
</dbReference>
<dbReference type="EMBL" id="BMQL01000001">
    <property type="protein sequence ID" value="GGQ92845.1"/>
    <property type="molecule type" value="Genomic_DNA"/>
</dbReference>
<feature type="domain" description="HTH araC/xylS-type" evidence="5">
    <location>
        <begin position="170"/>
        <end position="269"/>
    </location>
</feature>
<dbReference type="SUPFAM" id="SSF51215">
    <property type="entry name" value="Regulatory protein AraC"/>
    <property type="match status" value="1"/>
</dbReference>
<organism evidence="6 7">
    <name type="scientific">Deinococcus ruber</name>
    <dbReference type="NCBI Taxonomy" id="1848197"/>
    <lineage>
        <taxon>Bacteria</taxon>
        <taxon>Thermotogati</taxon>
        <taxon>Deinococcota</taxon>
        <taxon>Deinococci</taxon>
        <taxon>Deinococcales</taxon>
        <taxon>Deinococcaceae</taxon>
        <taxon>Deinococcus</taxon>
    </lineage>
</organism>
<gene>
    <name evidence="6" type="ORF">GCM10008957_01010</name>
</gene>
<evidence type="ECO:0000313" key="6">
    <source>
        <dbReference type="EMBL" id="GGQ92845.1"/>
    </source>
</evidence>
<dbReference type="InterPro" id="IPR009057">
    <property type="entry name" value="Homeodomain-like_sf"/>
</dbReference>
<keyword evidence="4" id="KW-0804">Transcription</keyword>
<evidence type="ECO:0000259" key="5">
    <source>
        <dbReference type="PROSITE" id="PS01124"/>
    </source>
</evidence>
<dbReference type="InterPro" id="IPR050204">
    <property type="entry name" value="AraC_XylS_family_regulators"/>
</dbReference>
<dbReference type="SMART" id="SM00342">
    <property type="entry name" value="HTH_ARAC"/>
    <property type="match status" value="1"/>
</dbReference>
<protein>
    <submittedName>
        <fullName evidence="6">Transcriptional regulator</fullName>
    </submittedName>
</protein>
<keyword evidence="1" id="KW-0805">Transcription regulation</keyword>
<dbReference type="PROSITE" id="PS01124">
    <property type="entry name" value="HTH_ARAC_FAMILY_2"/>
    <property type="match status" value="1"/>
</dbReference>
<evidence type="ECO:0000256" key="3">
    <source>
        <dbReference type="ARBA" id="ARBA00023159"/>
    </source>
</evidence>
<reference evidence="6" key="2">
    <citation type="submission" date="2020-09" db="EMBL/GenBank/DDBJ databases">
        <authorList>
            <person name="Sun Q."/>
            <person name="Ohkuma M."/>
        </authorList>
    </citation>
    <scope>NUCLEOTIDE SEQUENCE</scope>
    <source>
        <strain evidence="6">JCM 31311</strain>
    </source>
</reference>
<evidence type="ECO:0000313" key="7">
    <source>
        <dbReference type="Proteomes" id="UP000603865"/>
    </source>
</evidence>